<dbReference type="Pfam" id="PF00107">
    <property type="entry name" value="ADH_zinc_N"/>
    <property type="match status" value="1"/>
</dbReference>
<keyword evidence="3" id="KW-0521">NADP</keyword>
<reference evidence="9" key="1">
    <citation type="journal article" date="2020" name="mSystems">
        <title>Genome- and Community-Level Interaction Insights into Carbon Utilization and Element Cycling Functions of Hydrothermarchaeota in Hydrothermal Sediment.</title>
        <authorList>
            <person name="Zhou Z."/>
            <person name="Liu Y."/>
            <person name="Xu W."/>
            <person name="Pan J."/>
            <person name="Luo Z.H."/>
            <person name="Li M."/>
        </authorList>
    </citation>
    <scope>NUCLEOTIDE SEQUENCE [LARGE SCALE GENOMIC DNA]</scope>
    <source>
        <strain evidence="9">SpSt-125</strain>
    </source>
</reference>
<dbReference type="GO" id="GO:0043168">
    <property type="term" value="F:anion binding"/>
    <property type="evidence" value="ECO:0007669"/>
    <property type="project" value="UniProtKB-ARBA"/>
</dbReference>
<comment type="cofactor">
    <cofactor evidence="6">
        <name>Zn(2+)</name>
        <dbReference type="ChEBI" id="CHEBI:29105"/>
    </cofactor>
</comment>
<dbReference type="Gene3D" id="3.90.180.10">
    <property type="entry name" value="Medium-chain alcohol dehydrogenases, catalytic domain"/>
    <property type="match status" value="1"/>
</dbReference>
<feature type="domain" description="Alcohol dehydrogenase-like C-terminal" evidence="7">
    <location>
        <begin position="171"/>
        <end position="297"/>
    </location>
</feature>
<dbReference type="PANTHER" id="PTHR43401">
    <property type="entry name" value="L-THREONINE 3-DEHYDROGENASE"/>
    <property type="match status" value="1"/>
</dbReference>
<evidence type="ECO:0000259" key="8">
    <source>
        <dbReference type="Pfam" id="PF08240"/>
    </source>
</evidence>
<evidence type="ECO:0000256" key="2">
    <source>
        <dbReference type="ARBA" id="ARBA00022833"/>
    </source>
</evidence>
<dbReference type="PROSITE" id="PS00059">
    <property type="entry name" value="ADH_ZINC"/>
    <property type="match status" value="1"/>
</dbReference>
<dbReference type="GO" id="GO:0030554">
    <property type="term" value="F:adenyl nucleotide binding"/>
    <property type="evidence" value="ECO:0007669"/>
    <property type="project" value="UniProtKB-ARBA"/>
</dbReference>
<evidence type="ECO:0000313" key="9">
    <source>
        <dbReference type="EMBL" id="HEM66977.1"/>
    </source>
</evidence>
<dbReference type="GO" id="GO:0051262">
    <property type="term" value="P:protein tetramerization"/>
    <property type="evidence" value="ECO:0007669"/>
    <property type="project" value="UniProtKB-ARBA"/>
</dbReference>
<dbReference type="InterPro" id="IPR013154">
    <property type="entry name" value="ADH-like_N"/>
</dbReference>
<comment type="caution">
    <text evidence="9">The sequence shown here is derived from an EMBL/GenBank/DDBJ whole genome shotgun (WGS) entry which is preliminary data.</text>
</comment>
<dbReference type="Gene3D" id="3.40.50.720">
    <property type="entry name" value="NAD(P)-binding Rossmann-like Domain"/>
    <property type="match status" value="1"/>
</dbReference>
<feature type="domain" description="Alcohol dehydrogenase-like N-terminal" evidence="8">
    <location>
        <begin position="25"/>
        <end position="132"/>
    </location>
</feature>
<keyword evidence="4" id="KW-0560">Oxidoreductase</keyword>
<evidence type="ECO:0000256" key="5">
    <source>
        <dbReference type="ARBA" id="ARBA00023277"/>
    </source>
</evidence>
<protein>
    <submittedName>
        <fullName evidence="9">Alcohol dehydrogenase</fullName>
    </submittedName>
</protein>
<keyword evidence="5" id="KW-0119">Carbohydrate metabolism</keyword>
<dbReference type="SUPFAM" id="SSF51735">
    <property type="entry name" value="NAD(P)-binding Rossmann-fold domains"/>
    <property type="match status" value="1"/>
</dbReference>
<keyword evidence="1 6" id="KW-0479">Metal-binding</keyword>
<dbReference type="InterPro" id="IPR002328">
    <property type="entry name" value="ADH_Zn_CS"/>
</dbReference>
<dbReference type="InterPro" id="IPR050129">
    <property type="entry name" value="Zn_alcohol_dh"/>
</dbReference>
<evidence type="ECO:0000256" key="4">
    <source>
        <dbReference type="ARBA" id="ARBA00023002"/>
    </source>
</evidence>
<sequence length="339" mass="36904">MKALVISKPFEGSVKEVEDPRPGFGEVVVGVRACGVCGTDIHIYRGEEPRVRYPVIPGHEFSGIVLDVGGGVEGVSIGDHVVVDPNIYCGSCYYCRMGLVHFCEKWEGIGVTRDGGMAEKVAVPAKAIYKISKDVPFEVAALAEPLSCILHGIDLVSPYNAQNIAIFGAGPIGLIFLLLLKRFTSAKIAVFEISSHRLDAARKLGADVAENPLNIDLAKVAKEVTNGKDFDIIIDATGSIDAVSRILKLDIIAPAGKVLLFGVAPPNKKVEVEPFLIYRKEVKILGSYVNPYTMHRAVNILRNVIELNSIVDKIDLEEALDILRGKPRKFYIKPVIVFQ</sequence>
<dbReference type="CDD" id="cd08234">
    <property type="entry name" value="threonine_DH_like"/>
    <property type="match status" value="1"/>
</dbReference>
<dbReference type="InterPro" id="IPR011032">
    <property type="entry name" value="GroES-like_sf"/>
</dbReference>
<name>A0A7J2U3S3_9CREN</name>
<organism evidence="9">
    <name type="scientific">Ignisphaera aggregans</name>
    <dbReference type="NCBI Taxonomy" id="334771"/>
    <lineage>
        <taxon>Archaea</taxon>
        <taxon>Thermoproteota</taxon>
        <taxon>Thermoprotei</taxon>
        <taxon>Desulfurococcales</taxon>
        <taxon>Desulfurococcaceae</taxon>
        <taxon>Ignisphaera</taxon>
    </lineage>
</organism>
<dbReference type="Pfam" id="PF08240">
    <property type="entry name" value="ADH_N"/>
    <property type="match status" value="1"/>
</dbReference>
<gene>
    <name evidence="9" type="ORF">ENO26_05360</name>
</gene>
<dbReference type="EMBL" id="DSEU01000039">
    <property type="protein sequence ID" value="HEM66977.1"/>
    <property type="molecule type" value="Genomic_DNA"/>
</dbReference>
<dbReference type="InterPro" id="IPR013149">
    <property type="entry name" value="ADH-like_C"/>
</dbReference>
<evidence type="ECO:0000256" key="1">
    <source>
        <dbReference type="ARBA" id="ARBA00022723"/>
    </source>
</evidence>
<evidence type="ECO:0000256" key="3">
    <source>
        <dbReference type="ARBA" id="ARBA00022857"/>
    </source>
</evidence>
<proteinExistence type="inferred from homology"/>
<dbReference type="GO" id="GO:0008270">
    <property type="term" value="F:zinc ion binding"/>
    <property type="evidence" value="ECO:0007669"/>
    <property type="project" value="InterPro"/>
</dbReference>
<keyword evidence="2 6" id="KW-0862">Zinc</keyword>
<comment type="similarity">
    <text evidence="6">Belongs to the zinc-containing alcohol dehydrogenase family.</text>
</comment>
<dbReference type="SUPFAM" id="SSF50129">
    <property type="entry name" value="GroES-like"/>
    <property type="match status" value="1"/>
</dbReference>
<dbReference type="PANTHER" id="PTHR43401:SF2">
    <property type="entry name" value="L-THREONINE 3-DEHYDROGENASE"/>
    <property type="match status" value="1"/>
</dbReference>
<evidence type="ECO:0000259" key="7">
    <source>
        <dbReference type="Pfam" id="PF00107"/>
    </source>
</evidence>
<dbReference type="AlphaFoldDB" id="A0A7J2U3S3"/>
<evidence type="ECO:0000256" key="6">
    <source>
        <dbReference type="RuleBase" id="RU361277"/>
    </source>
</evidence>
<dbReference type="GO" id="GO:0016616">
    <property type="term" value="F:oxidoreductase activity, acting on the CH-OH group of donors, NAD or NADP as acceptor"/>
    <property type="evidence" value="ECO:0007669"/>
    <property type="project" value="UniProtKB-ARBA"/>
</dbReference>
<dbReference type="InterPro" id="IPR036291">
    <property type="entry name" value="NAD(P)-bd_dom_sf"/>
</dbReference>
<accession>A0A7J2U3S3</accession>